<keyword evidence="4 8" id="KW-0805">Transcription regulation</keyword>
<dbReference type="GO" id="GO:0000439">
    <property type="term" value="C:transcription factor TFIIH core complex"/>
    <property type="evidence" value="ECO:0007669"/>
    <property type="project" value="InterPro"/>
</dbReference>
<dbReference type="GO" id="GO:0001671">
    <property type="term" value="F:ATPase activator activity"/>
    <property type="evidence" value="ECO:0007669"/>
    <property type="project" value="InterPro"/>
</dbReference>
<dbReference type="GO" id="GO:0006289">
    <property type="term" value="P:nucleotide-excision repair"/>
    <property type="evidence" value="ECO:0007669"/>
    <property type="project" value="InterPro"/>
</dbReference>
<comment type="similarity">
    <text evidence="2 8">Belongs to the TFB2 family.</text>
</comment>
<feature type="domain" description="Transcription factor Tfb2 C-terminal" evidence="9">
    <location>
        <begin position="381"/>
        <end position="418"/>
    </location>
</feature>
<dbReference type="PANTHER" id="PTHR13152">
    <property type="entry name" value="TFIIH, POLYPEPTIDE 4"/>
    <property type="match status" value="1"/>
</dbReference>
<evidence type="ECO:0000256" key="2">
    <source>
        <dbReference type="ARBA" id="ARBA00007132"/>
    </source>
</evidence>
<keyword evidence="11" id="KW-1185">Reference proteome</keyword>
<dbReference type="Gene3D" id="3.30.70.2610">
    <property type="match status" value="1"/>
</dbReference>
<keyword evidence="5 8" id="KW-0804">Transcription</keyword>
<dbReference type="Proteomes" id="UP000593567">
    <property type="component" value="Unassembled WGS sequence"/>
</dbReference>
<dbReference type="InterPro" id="IPR040662">
    <property type="entry name" value="Tfb2_C"/>
</dbReference>
<comment type="function">
    <text evidence="8">Component of the general transcription and DNA repair factor IIH (TFIIH) core complex which is involved in general and transcription-coupled nucleotide excision repair (NER) of damaged DNA.</text>
</comment>
<name>A0A7J7JYZ5_BUGNE</name>
<evidence type="ECO:0000313" key="11">
    <source>
        <dbReference type="Proteomes" id="UP000593567"/>
    </source>
</evidence>
<dbReference type="GO" id="GO:0005675">
    <property type="term" value="C:transcription factor TFIIH holo complex"/>
    <property type="evidence" value="ECO:0007669"/>
    <property type="project" value="TreeGrafter"/>
</dbReference>
<gene>
    <name evidence="10" type="ORF">EB796_010061</name>
</gene>
<dbReference type="NCBIfam" id="TIGR00625">
    <property type="entry name" value="tfb2"/>
    <property type="match status" value="1"/>
</dbReference>
<evidence type="ECO:0000256" key="3">
    <source>
        <dbReference type="ARBA" id="ARBA00022763"/>
    </source>
</evidence>
<dbReference type="GO" id="GO:0003690">
    <property type="term" value="F:double-stranded DNA binding"/>
    <property type="evidence" value="ECO:0007669"/>
    <property type="project" value="TreeGrafter"/>
</dbReference>
<dbReference type="EMBL" id="VXIV02001584">
    <property type="protein sequence ID" value="KAF6031629.1"/>
    <property type="molecule type" value="Genomic_DNA"/>
</dbReference>
<proteinExistence type="inferred from homology"/>
<evidence type="ECO:0000256" key="7">
    <source>
        <dbReference type="ARBA" id="ARBA00023242"/>
    </source>
</evidence>
<keyword evidence="3 8" id="KW-0227">DNA damage</keyword>
<evidence type="ECO:0000256" key="1">
    <source>
        <dbReference type="ARBA" id="ARBA00004123"/>
    </source>
</evidence>
<dbReference type="InterPro" id="IPR004598">
    <property type="entry name" value="TFIIH_p52/Tfb2"/>
</dbReference>
<dbReference type="OrthoDB" id="364513at2759"/>
<dbReference type="Pfam" id="PF03849">
    <property type="entry name" value="Tfb2"/>
    <property type="match status" value="1"/>
</dbReference>
<dbReference type="PANTHER" id="PTHR13152:SF0">
    <property type="entry name" value="GENERAL TRANSCRIPTION FACTOR IIH SUBUNIT 4"/>
    <property type="match status" value="1"/>
</dbReference>
<comment type="caution">
    <text evidence="10">The sequence shown here is derived from an EMBL/GenBank/DDBJ whole genome shotgun (WGS) entry which is preliminary data.</text>
</comment>
<evidence type="ECO:0000256" key="4">
    <source>
        <dbReference type="ARBA" id="ARBA00023015"/>
    </source>
</evidence>
<evidence type="ECO:0000313" key="10">
    <source>
        <dbReference type="EMBL" id="KAF6031629.1"/>
    </source>
</evidence>
<evidence type="ECO:0000256" key="6">
    <source>
        <dbReference type="ARBA" id="ARBA00023204"/>
    </source>
</evidence>
<evidence type="ECO:0000256" key="8">
    <source>
        <dbReference type="RuleBase" id="RU364024"/>
    </source>
</evidence>
<protein>
    <recommendedName>
        <fullName evidence="8">General transcription factor IIH subunit 4</fullName>
    </recommendedName>
</protein>
<keyword evidence="7 8" id="KW-0539">Nucleus</keyword>
<reference evidence="10" key="1">
    <citation type="submission" date="2020-06" db="EMBL/GenBank/DDBJ databases">
        <title>Draft genome of Bugula neritina, a colonial animal packing powerful symbionts and potential medicines.</title>
        <authorList>
            <person name="Rayko M."/>
        </authorList>
    </citation>
    <scope>NUCLEOTIDE SEQUENCE [LARGE SCALE GENOMIC DNA]</scope>
    <source>
        <strain evidence="10">Kwan_BN1</strain>
    </source>
</reference>
<dbReference type="Pfam" id="PF18307">
    <property type="entry name" value="Tfb2_C"/>
    <property type="match status" value="1"/>
</dbReference>
<evidence type="ECO:0000259" key="9">
    <source>
        <dbReference type="Pfam" id="PF18307"/>
    </source>
</evidence>
<evidence type="ECO:0000256" key="5">
    <source>
        <dbReference type="ARBA" id="ARBA00023163"/>
    </source>
</evidence>
<accession>A0A7J7JYZ5</accession>
<dbReference type="AlphaFoldDB" id="A0A7J7JYZ5"/>
<sequence>MSKESQVSFLDFAKSLSPNVLEQLYTHPTTCIAVYRELPVLARHILTRILYIEQPVPKTGVFTWVTSDYQSELIDACEKLSQLRIWQEQQIHGGLITYHLNEKFRQNFQAALVAKEDAYINTAHLGPDKNAKDIAFLDKYANERWEVVLHFMVGSNESGNLGISKDVSDILLHSGYMKVDGADMNPAISEHGFHFLLMDRASQVWSFIQLYLDTVESRGQNFVECITFLLQLNFFTLGKDFPAGGLTESQQKFLQHLRELGLVFQKKRTADRFYPTRLAVNVITKQNKSIGESKDKGFIVVETNYRIYAYTDSRLQVALLALFCDMLYRFPNMAVGNITRESVRQALMHGIKSEQIINYLTMHAHQEMLASKPVLPPTIIDQIRLWEIERNRFEFTDGVLYNQFQSDNAYEVLRGLCKGYRCVDL</sequence>
<comment type="subcellular location">
    <subcellularLocation>
        <location evidence="1 8">Nucleus</location>
    </subcellularLocation>
</comment>
<keyword evidence="6 8" id="KW-0234">DNA repair</keyword>
<organism evidence="10 11">
    <name type="scientific">Bugula neritina</name>
    <name type="common">Brown bryozoan</name>
    <name type="synonym">Sertularia neritina</name>
    <dbReference type="NCBI Taxonomy" id="10212"/>
    <lineage>
        <taxon>Eukaryota</taxon>
        <taxon>Metazoa</taxon>
        <taxon>Spiralia</taxon>
        <taxon>Lophotrochozoa</taxon>
        <taxon>Bryozoa</taxon>
        <taxon>Gymnolaemata</taxon>
        <taxon>Cheilostomatida</taxon>
        <taxon>Flustrina</taxon>
        <taxon>Buguloidea</taxon>
        <taxon>Bugulidae</taxon>
        <taxon>Bugula</taxon>
    </lineage>
</organism>